<protein>
    <submittedName>
        <fullName evidence="2">Uncharacterized protein</fullName>
    </submittedName>
</protein>
<keyword evidence="3" id="KW-1185">Reference proteome</keyword>
<evidence type="ECO:0000313" key="2">
    <source>
        <dbReference type="EMBL" id="DAD26437.1"/>
    </source>
</evidence>
<dbReference type="AlphaFoldDB" id="A0A822Y1V7"/>
<keyword evidence="1" id="KW-0175">Coiled coil</keyword>
<dbReference type="Proteomes" id="UP000607653">
    <property type="component" value="Unassembled WGS sequence"/>
</dbReference>
<dbReference type="EMBL" id="DUZY01000002">
    <property type="protein sequence ID" value="DAD26437.1"/>
    <property type="molecule type" value="Genomic_DNA"/>
</dbReference>
<accession>A0A822Y1V7</accession>
<gene>
    <name evidence="2" type="ORF">HUJ06_027905</name>
</gene>
<evidence type="ECO:0000313" key="3">
    <source>
        <dbReference type="Proteomes" id="UP000607653"/>
    </source>
</evidence>
<sequence>MANNMHEELKRMGKLVANLAKEIDVKNQMLQEVERKYNKISASLSRMMEEKEKLHQGYMGVRLCTSIPPQTLHCQEPRTLGCLFFSGMNM</sequence>
<feature type="coiled-coil region" evidence="1">
    <location>
        <begin position="2"/>
        <end position="50"/>
    </location>
</feature>
<evidence type="ECO:0000256" key="1">
    <source>
        <dbReference type="SAM" id="Coils"/>
    </source>
</evidence>
<organism evidence="2 3">
    <name type="scientific">Nelumbo nucifera</name>
    <name type="common">Sacred lotus</name>
    <dbReference type="NCBI Taxonomy" id="4432"/>
    <lineage>
        <taxon>Eukaryota</taxon>
        <taxon>Viridiplantae</taxon>
        <taxon>Streptophyta</taxon>
        <taxon>Embryophyta</taxon>
        <taxon>Tracheophyta</taxon>
        <taxon>Spermatophyta</taxon>
        <taxon>Magnoliopsida</taxon>
        <taxon>Proteales</taxon>
        <taxon>Nelumbonaceae</taxon>
        <taxon>Nelumbo</taxon>
    </lineage>
</organism>
<comment type="caution">
    <text evidence="2">The sequence shown here is derived from an EMBL/GenBank/DDBJ whole genome shotgun (WGS) entry which is preliminary data.</text>
</comment>
<reference evidence="2 3" key="1">
    <citation type="journal article" date="2020" name="Mol. Biol. Evol.">
        <title>Distinct Expression and Methylation Patterns for Genes with Different Fates following a Single Whole-Genome Duplication in Flowering Plants.</title>
        <authorList>
            <person name="Shi T."/>
            <person name="Rahmani R.S."/>
            <person name="Gugger P.F."/>
            <person name="Wang M."/>
            <person name="Li H."/>
            <person name="Zhang Y."/>
            <person name="Li Z."/>
            <person name="Wang Q."/>
            <person name="Van de Peer Y."/>
            <person name="Marchal K."/>
            <person name="Chen J."/>
        </authorList>
    </citation>
    <scope>NUCLEOTIDE SEQUENCE [LARGE SCALE GENOMIC DNA]</scope>
    <source>
        <tissue evidence="2">Leaf</tissue>
    </source>
</reference>
<name>A0A822Y1V7_NELNU</name>
<proteinExistence type="predicted"/>